<keyword evidence="1" id="KW-1133">Transmembrane helix</keyword>
<name>A0A0F9JM27_9ZZZZ</name>
<accession>A0A0F9JM27</accession>
<reference evidence="2" key="1">
    <citation type="journal article" date="2015" name="Nature">
        <title>Complex archaea that bridge the gap between prokaryotes and eukaryotes.</title>
        <authorList>
            <person name="Spang A."/>
            <person name="Saw J.H."/>
            <person name="Jorgensen S.L."/>
            <person name="Zaremba-Niedzwiedzka K."/>
            <person name="Martijn J."/>
            <person name="Lind A.E."/>
            <person name="van Eijk R."/>
            <person name="Schleper C."/>
            <person name="Guy L."/>
            <person name="Ettema T.J."/>
        </authorList>
    </citation>
    <scope>NUCLEOTIDE SEQUENCE</scope>
</reference>
<evidence type="ECO:0000256" key="1">
    <source>
        <dbReference type="SAM" id="Phobius"/>
    </source>
</evidence>
<gene>
    <name evidence="2" type="ORF">LCGC14_1808700</name>
</gene>
<protein>
    <submittedName>
        <fullName evidence="2">Uncharacterized protein</fullName>
    </submittedName>
</protein>
<organism evidence="2">
    <name type="scientific">marine sediment metagenome</name>
    <dbReference type="NCBI Taxonomy" id="412755"/>
    <lineage>
        <taxon>unclassified sequences</taxon>
        <taxon>metagenomes</taxon>
        <taxon>ecological metagenomes</taxon>
    </lineage>
</organism>
<proteinExistence type="predicted"/>
<evidence type="ECO:0000313" key="2">
    <source>
        <dbReference type="EMBL" id="KKM00013.1"/>
    </source>
</evidence>
<keyword evidence="1" id="KW-0812">Transmembrane</keyword>
<dbReference type="AlphaFoldDB" id="A0A0F9JM27"/>
<dbReference type="EMBL" id="LAZR01017533">
    <property type="protein sequence ID" value="KKM00013.1"/>
    <property type="molecule type" value="Genomic_DNA"/>
</dbReference>
<keyword evidence="1" id="KW-0472">Membrane</keyword>
<comment type="caution">
    <text evidence="2">The sequence shown here is derived from an EMBL/GenBank/DDBJ whole genome shotgun (WGS) entry which is preliminary data.</text>
</comment>
<feature type="transmembrane region" description="Helical" evidence="1">
    <location>
        <begin position="13"/>
        <end position="34"/>
    </location>
</feature>
<sequence>MIKLNGMSTTAKWVSGMIAICLFFGSIIIGMATIPTRDMRDDIESHEVQIRTLSVQQAVIETKLDNISDDVKEIKGMLTK</sequence>